<geneLocation type="plasmid" evidence="1">
    <name>p717068-IMP</name>
</geneLocation>
<protein>
    <submittedName>
        <fullName evidence="1">Uncharacterized protein</fullName>
    </submittedName>
</protein>
<dbReference type="EMBL" id="MN629346">
    <property type="protein sequence ID" value="QJR99745.1"/>
    <property type="molecule type" value="Genomic_DNA"/>
</dbReference>
<dbReference type="AlphaFoldDB" id="A0A6M4NQH0"/>
<proteinExistence type="predicted"/>
<evidence type="ECO:0000313" key="1">
    <source>
        <dbReference type="EMBL" id="QJR99745.1"/>
    </source>
</evidence>
<accession>A0A6M4NQH0</accession>
<keyword evidence="1" id="KW-0614">Plasmid</keyword>
<name>A0A6M4NQH0_AERCA</name>
<reference evidence="1" key="1">
    <citation type="submission" date="2019-10" db="EMBL/GenBank/DDBJ databases">
        <authorList>
            <person name="Zhou D."/>
            <person name="Cheng Q."/>
        </authorList>
    </citation>
    <scope>NUCLEOTIDE SEQUENCE</scope>
    <source>
        <strain evidence="1">1507-17068</strain>
        <plasmid evidence="1">p717068-IMP</plasmid>
    </source>
</reference>
<organism evidence="1">
    <name type="scientific">Aeromonas caviae</name>
    <name type="common">Aeromonas punctata</name>
    <dbReference type="NCBI Taxonomy" id="648"/>
    <lineage>
        <taxon>Bacteria</taxon>
        <taxon>Pseudomonadati</taxon>
        <taxon>Pseudomonadota</taxon>
        <taxon>Gammaproteobacteria</taxon>
        <taxon>Aeromonadales</taxon>
        <taxon>Aeromonadaceae</taxon>
        <taxon>Aeromonas</taxon>
    </lineage>
</organism>
<sequence length="115" mass="13108">MKKGRKALAVAVADFIHELRTTGFDNLKGRNKPSWIVPRGADVSQEDLDHAKAHNLHHYHIGFPRYEKARFGGMTSAVILHYQLLKDGKGHHVYIVGTDKHPPFRLPLLVRLKVR</sequence>